<dbReference type="PROSITE" id="PS00246">
    <property type="entry name" value="WNT1"/>
    <property type="match status" value="1"/>
</dbReference>
<feature type="transmembrane region" description="Helical" evidence="11">
    <location>
        <begin position="12"/>
        <end position="34"/>
    </location>
</feature>
<accession>A0A8B6BX62</accession>
<dbReference type="OrthoDB" id="5945655at2759"/>
<organism evidence="12 13">
    <name type="scientific">Mytilus galloprovincialis</name>
    <name type="common">Mediterranean mussel</name>
    <dbReference type="NCBI Taxonomy" id="29158"/>
    <lineage>
        <taxon>Eukaryota</taxon>
        <taxon>Metazoa</taxon>
        <taxon>Spiralia</taxon>
        <taxon>Lophotrochozoa</taxon>
        <taxon>Mollusca</taxon>
        <taxon>Bivalvia</taxon>
        <taxon>Autobranchia</taxon>
        <taxon>Pteriomorphia</taxon>
        <taxon>Mytilida</taxon>
        <taxon>Mytiloidea</taxon>
        <taxon>Mytilidae</taxon>
        <taxon>Mytilinae</taxon>
        <taxon>Mytilus</taxon>
    </lineage>
</organism>
<dbReference type="SMART" id="SM00097">
    <property type="entry name" value="WNT1"/>
    <property type="match status" value="1"/>
</dbReference>
<evidence type="ECO:0000256" key="7">
    <source>
        <dbReference type="ARBA" id="ARBA00023157"/>
    </source>
</evidence>
<dbReference type="GO" id="GO:0005615">
    <property type="term" value="C:extracellular space"/>
    <property type="evidence" value="ECO:0007669"/>
    <property type="project" value="TreeGrafter"/>
</dbReference>
<evidence type="ECO:0000256" key="2">
    <source>
        <dbReference type="ARBA" id="ARBA00005683"/>
    </source>
</evidence>
<feature type="region of interest" description="Disordered" evidence="10">
    <location>
        <begin position="258"/>
        <end position="280"/>
    </location>
</feature>
<evidence type="ECO:0000256" key="10">
    <source>
        <dbReference type="SAM" id="MobiDB-lite"/>
    </source>
</evidence>
<evidence type="ECO:0000256" key="1">
    <source>
        <dbReference type="ARBA" id="ARBA00004498"/>
    </source>
</evidence>
<gene>
    <name evidence="12" type="ORF">MGAL_10B063066</name>
</gene>
<keyword evidence="3 9" id="KW-0217">Developmental protein</keyword>
<name>A0A8B6BX62_MYTGA</name>
<dbReference type="FunFam" id="3.30.2460.20:FF:000001">
    <property type="entry name" value="Wnt homolog"/>
    <property type="match status" value="1"/>
</dbReference>
<evidence type="ECO:0000256" key="3">
    <source>
        <dbReference type="ARBA" id="ARBA00022473"/>
    </source>
</evidence>
<comment type="caution">
    <text evidence="12">The sequence shown here is derived from an EMBL/GenBank/DDBJ whole genome shotgun (WGS) entry which is preliminary data.</text>
</comment>
<dbReference type="PANTHER" id="PTHR12027">
    <property type="entry name" value="WNT RELATED"/>
    <property type="match status" value="1"/>
</dbReference>
<dbReference type="Proteomes" id="UP000596742">
    <property type="component" value="Unassembled WGS sequence"/>
</dbReference>
<keyword evidence="8" id="KW-0449">Lipoprotein</keyword>
<dbReference type="GO" id="GO:0045165">
    <property type="term" value="P:cell fate commitment"/>
    <property type="evidence" value="ECO:0007669"/>
    <property type="project" value="TreeGrafter"/>
</dbReference>
<keyword evidence="13" id="KW-1185">Reference proteome</keyword>
<dbReference type="GO" id="GO:0005125">
    <property type="term" value="F:cytokine activity"/>
    <property type="evidence" value="ECO:0007669"/>
    <property type="project" value="TreeGrafter"/>
</dbReference>
<dbReference type="PANTHER" id="PTHR12027:SF70">
    <property type="entry name" value="PROTEIN WNT-16"/>
    <property type="match status" value="1"/>
</dbReference>
<comment type="subcellular location">
    <subcellularLocation>
        <location evidence="1 9">Secreted</location>
        <location evidence="1 9">Extracellular space</location>
        <location evidence="1 9">Extracellular matrix</location>
    </subcellularLocation>
</comment>
<evidence type="ECO:0000256" key="4">
    <source>
        <dbReference type="ARBA" id="ARBA00022525"/>
    </source>
</evidence>
<dbReference type="EMBL" id="UYJE01000804">
    <property type="protein sequence ID" value="VDH96605.1"/>
    <property type="molecule type" value="Genomic_DNA"/>
</dbReference>
<evidence type="ECO:0000256" key="6">
    <source>
        <dbReference type="ARBA" id="ARBA00022687"/>
    </source>
</evidence>
<evidence type="ECO:0000256" key="11">
    <source>
        <dbReference type="SAM" id="Phobius"/>
    </source>
</evidence>
<dbReference type="Gene3D" id="3.30.2460.20">
    <property type="match status" value="1"/>
</dbReference>
<evidence type="ECO:0000313" key="12">
    <source>
        <dbReference type="EMBL" id="VDH96605.1"/>
    </source>
</evidence>
<dbReference type="GO" id="GO:0030182">
    <property type="term" value="P:neuron differentiation"/>
    <property type="evidence" value="ECO:0007669"/>
    <property type="project" value="TreeGrafter"/>
</dbReference>
<evidence type="ECO:0000256" key="8">
    <source>
        <dbReference type="ARBA" id="ARBA00023288"/>
    </source>
</evidence>
<dbReference type="InterPro" id="IPR018161">
    <property type="entry name" value="Wnt_CS"/>
</dbReference>
<protein>
    <recommendedName>
        <fullName evidence="9">Protein Wnt</fullName>
    </recommendedName>
</protein>
<dbReference type="CDD" id="cd19344">
    <property type="entry name" value="Wnt_Wnt16"/>
    <property type="match status" value="1"/>
</dbReference>
<evidence type="ECO:0000256" key="9">
    <source>
        <dbReference type="RuleBase" id="RU003500"/>
    </source>
</evidence>
<keyword evidence="6 9" id="KW-0879">Wnt signaling pathway</keyword>
<comment type="function">
    <text evidence="9">Ligand for members of the frizzled family of seven transmembrane receptors.</text>
</comment>
<keyword evidence="4" id="KW-0964">Secreted</keyword>
<dbReference type="Pfam" id="PF00110">
    <property type="entry name" value="wnt"/>
    <property type="match status" value="1"/>
</dbReference>
<comment type="similarity">
    <text evidence="2 9">Belongs to the Wnt family.</text>
</comment>
<keyword evidence="11" id="KW-0472">Membrane</keyword>
<keyword evidence="11" id="KW-0812">Transmembrane</keyword>
<dbReference type="GO" id="GO:0060070">
    <property type="term" value="P:canonical Wnt signaling pathway"/>
    <property type="evidence" value="ECO:0007669"/>
    <property type="project" value="TreeGrafter"/>
</dbReference>
<keyword evidence="7" id="KW-1015">Disulfide bond</keyword>
<dbReference type="PRINTS" id="PR01349">
    <property type="entry name" value="WNTPROTEIN"/>
</dbReference>
<dbReference type="InterPro" id="IPR005817">
    <property type="entry name" value="Wnt"/>
</dbReference>
<sequence length="366" mass="41597">MDFNILCSDKTWIKLFFLVWIFASSFTNGNWMYLGMSSVAVDTQQTEKCNTVPGLVLEQLDLCQRNPESLLCVSEGARQAIHECQNQFKFERWNCTTSQNYSVFGPIMTKGTRETAFIYSILSAGVTDSVTRACSAGNLTDCVCDPTNDGKNSVEGWVWGGCSDNVQYGLHFSRKFVDAPEVLKHQDTQSVRNKMNIHNNEVGRRTVRDMMRLRCRCHGVSGSCEIQTCWKSLPKFSTVGAKLKEKYEISIRIAGRSKRKLRPKTPKRHRQARTGRKKRLSKDDMVFVHKSPNFCTPNPIKGILGTEGRLCNRTGSGPESCDLLCCGRGYNTQVVRLTDRCQCRFIWCCYVDCKTCETLFDRHTCK</sequence>
<keyword evidence="5" id="KW-0272">Extracellular matrix</keyword>
<evidence type="ECO:0000313" key="13">
    <source>
        <dbReference type="Proteomes" id="UP000596742"/>
    </source>
</evidence>
<keyword evidence="11" id="KW-1133">Transmembrane helix</keyword>
<evidence type="ECO:0000256" key="5">
    <source>
        <dbReference type="ARBA" id="ARBA00022530"/>
    </source>
</evidence>
<dbReference type="GO" id="GO:0005109">
    <property type="term" value="F:frizzled binding"/>
    <property type="evidence" value="ECO:0007669"/>
    <property type="project" value="TreeGrafter"/>
</dbReference>
<proteinExistence type="inferred from homology"/>
<dbReference type="AlphaFoldDB" id="A0A8B6BX62"/>
<dbReference type="InterPro" id="IPR043158">
    <property type="entry name" value="Wnt_C"/>
</dbReference>
<reference evidence="12" key="1">
    <citation type="submission" date="2018-11" db="EMBL/GenBank/DDBJ databases">
        <authorList>
            <person name="Alioto T."/>
            <person name="Alioto T."/>
        </authorList>
    </citation>
    <scope>NUCLEOTIDE SEQUENCE</scope>
</reference>